<organism evidence="1 2">
    <name type="scientific">Polyporus arcularius HHB13444</name>
    <dbReference type="NCBI Taxonomy" id="1314778"/>
    <lineage>
        <taxon>Eukaryota</taxon>
        <taxon>Fungi</taxon>
        <taxon>Dikarya</taxon>
        <taxon>Basidiomycota</taxon>
        <taxon>Agaricomycotina</taxon>
        <taxon>Agaricomycetes</taxon>
        <taxon>Polyporales</taxon>
        <taxon>Polyporaceae</taxon>
        <taxon>Polyporus</taxon>
    </lineage>
</organism>
<protein>
    <submittedName>
        <fullName evidence="1">Uncharacterized protein</fullName>
    </submittedName>
</protein>
<proteinExistence type="predicted"/>
<dbReference type="EMBL" id="ML211629">
    <property type="protein sequence ID" value="TFK81260.1"/>
    <property type="molecule type" value="Genomic_DNA"/>
</dbReference>
<dbReference type="Proteomes" id="UP000308197">
    <property type="component" value="Unassembled WGS sequence"/>
</dbReference>
<name>A0A5C3NYZ8_9APHY</name>
<dbReference type="AlphaFoldDB" id="A0A5C3NYZ8"/>
<sequence length="131" mass="15039">MDTDARSAVQRTTNSAQVRRLALYRLPRLPRPRPRLHLRCPPRTVSFLPYASSWRSVGSAGIGVCDDLSDPEPEERSDAAIVRTSRAPRTVWHRAQSRSRTRIHLRPTFLFLFPNFNLPTSHRWYPPPGLA</sequence>
<gene>
    <name evidence="1" type="ORF">K466DRAFT_344499</name>
</gene>
<keyword evidence="2" id="KW-1185">Reference proteome</keyword>
<dbReference type="InParanoid" id="A0A5C3NYZ8"/>
<accession>A0A5C3NYZ8</accession>
<evidence type="ECO:0000313" key="1">
    <source>
        <dbReference type="EMBL" id="TFK81260.1"/>
    </source>
</evidence>
<evidence type="ECO:0000313" key="2">
    <source>
        <dbReference type="Proteomes" id="UP000308197"/>
    </source>
</evidence>
<reference evidence="1 2" key="1">
    <citation type="journal article" date="2019" name="Nat. Ecol. Evol.">
        <title>Megaphylogeny resolves global patterns of mushroom evolution.</title>
        <authorList>
            <person name="Varga T."/>
            <person name="Krizsan K."/>
            <person name="Foldi C."/>
            <person name="Dima B."/>
            <person name="Sanchez-Garcia M."/>
            <person name="Sanchez-Ramirez S."/>
            <person name="Szollosi G.J."/>
            <person name="Szarkandi J.G."/>
            <person name="Papp V."/>
            <person name="Albert L."/>
            <person name="Andreopoulos W."/>
            <person name="Angelini C."/>
            <person name="Antonin V."/>
            <person name="Barry K.W."/>
            <person name="Bougher N.L."/>
            <person name="Buchanan P."/>
            <person name="Buyck B."/>
            <person name="Bense V."/>
            <person name="Catcheside P."/>
            <person name="Chovatia M."/>
            <person name="Cooper J."/>
            <person name="Damon W."/>
            <person name="Desjardin D."/>
            <person name="Finy P."/>
            <person name="Geml J."/>
            <person name="Haridas S."/>
            <person name="Hughes K."/>
            <person name="Justo A."/>
            <person name="Karasinski D."/>
            <person name="Kautmanova I."/>
            <person name="Kiss B."/>
            <person name="Kocsube S."/>
            <person name="Kotiranta H."/>
            <person name="LaButti K.M."/>
            <person name="Lechner B.E."/>
            <person name="Liimatainen K."/>
            <person name="Lipzen A."/>
            <person name="Lukacs Z."/>
            <person name="Mihaltcheva S."/>
            <person name="Morgado L.N."/>
            <person name="Niskanen T."/>
            <person name="Noordeloos M.E."/>
            <person name="Ohm R.A."/>
            <person name="Ortiz-Santana B."/>
            <person name="Ovrebo C."/>
            <person name="Racz N."/>
            <person name="Riley R."/>
            <person name="Savchenko A."/>
            <person name="Shiryaev A."/>
            <person name="Soop K."/>
            <person name="Spirin V."/>
            <person name="Szebenyi C."/>
            <person name="Tomsovsky M."/>
            <person name="Tulloss R.E."/>
            <person name="Uehling J."/>
            <person name="Grigoriev I.V."/>
            <person name="Vagvolgyi C."/>
            <person name="Papp T."/>
            <person name="Martin F.M."/>
            <person name="Miettinen O."/>
            <person name="Hibbett D.S."/>
            <person name="Nagy L.G."/>
        </authorList>
    </citation>
    <scope>NUCLEOTIDE SEQUENCE [LARGE SCALE GENOMIC DNA]</scope>
    <source>
        <strain evidence="1 2">HHB13444</strain>
    </source>
</reference>